<evidence type="ECO:0000256" key="6">
    <source>
        <dbReference type="SAM" id="SignalP"/>
    </source>
</evidence>
<keyword evidence="8" id="KW-1185">Reference proteome</keyword>
<dbReference type="SUPFAM" id="SSF47175">
    <property type="entry name" value="Cytochromes"/>
    <property type="match status" value="1"/>
</dbReference>
<gene>
    <name evidence="7" type="ORF">G3R48_01520</name>
</gene>
<reference evidence="7 8" key="1">
    <citation type="submission" date="2020-02" db="EMBL/GenBank/DDBJ databases">
        <title>Shewanella WXL01 sp. nov., a marine bacterium isolated from green algae in Luhuitou Fringing Reef (Northern South China Sea).</title>
        <authorList>
            <person name="Wang X."/>
        </authorList>
    </citation>
    <scope>NUCLEOTIDE SEQUENCE [LARGE SCALE GENOMIC DNA]</scope>
    <source>
        <strain evidence="7 8">MCCC 1A01895</strain>
    </source>
</reference>
<dbReference type="EMBL" id="JAAIKR010000001">
    <property type="protein sequence ID" value="MBR9726669.1"/>
    <property type="molecule type" value="Genomic_DNA"/>
</dbReference>
<dbReference type="Proteomes" id="UP000811844">
    <property type="component" value="Unassembled WGS sequence"/>
</dbReference>
<keyword evidence="5" id="KW-0408">Iron</keyword>
<feature type="chain" id="PRO_5046347035" evidence="6">
    <location>
        <begin position="20"/>
        <end position="148"/>
    </location>
</feature>
<dbReference type="PIRSF" id="PIRSF000027">
    <property type="entry name" value="Cytc_c_prime"/>
    <property type="match status" value="1"/>
</dbReference>
<dbReference type="InterPro" id="IPR012127">
    <property type="entry name" value="Cyt_c_prime"/>
</dbReference>
<dbReference type="Pfam" id="PF01322">
    <property type="entry name" value="Cytochrom_C_2"/>
    <property type="match status" value="1"/>
</dbReference>
<dbReference type="InterPro" id="IPR015984">
    <property type="entry name" value="Cyt_c_prime_subgr"/>
</dbReference>
<accession>A0ABS5HY20</accession>
<dbReference type="InterPro" id="IPR010980">
    <property type="entry name" value="Cyt_c/b562"/>
</dbReference>
<proteinExistence type="predicted"/>
<keyword evidence="4" id="KW-0249">Electron transport</keyword>
<dbReference type="PRINTS" id="PR00608">
    <property type="entry name" value="CYTCHROMECII"/>
</dbReference>
<comment type="caution">
    <text evidence="7">The sequence shown here is derived from an EMBL/GenBank/DDBJ whole genome shotgun (WGS) entry which is preliminary data.</text>
</comment>
<keyword evidence="2" id="KW-0349">Heme</keyword>
<keyword evidence="3" id="KW-0479">Metal-binding</keyword>
<evidence type="ECO:0000256" key="2">
    <source>
        <dbReference type="ARBA" id="ARBA00022617"/>
    </source>
</evidence>
<keyword evidence="1" id="KW-0813">Transport</keyword>
<dbReference type="PROSITE" id="PS51009">
    <property type="entry name" value="CYTCII"/>
    <property type="match status" value="1"/>
</dbReference>
<sequence>MKKIILALSVAMIIPSAAAQHFKKPADAIEYRQSAFSLIAYNFGDMGAMLKGKKPFEQSVFNQRAANVAALAQIPHEGFIEGTSTGKTEALAKVWTNKADFDERMQSFQDNANKLAQVASSGDKKAIKQAFGQVGKSCKGCHDNYKKD</sequence>
<name>A0ABS5HY20_9GAMM</name>
<keyword evidence="6" id="KW-0732">Signal</keyword>
<dbReference type="InterPro" id="IPR002321">
    <property type="entry name" value="Cyt_c_II"/>
</dbReference>
<protein>
    <submittedName>
        <fullName evidence="7">Cytochrome c</fullName>
    </submittedName>
</protein>
<evidence type="ECO:0000313" key="7">
    <source>
        <dbReference type="EMBL" id="MBR9726669.1"/>
    </source>
</evidence>
<evidence type="ECO:0000256" key="1">
    <source>
        <dbReference type="ARBA" id="ARBA00022448"/>
    </source>
</evidence>
<evidence type="ECO:0000256" key="4">
    <source>
        <dbReference type="ARBA" id="ARBA00022982"/>
    </source>
</evidence>
<dbReference type="RefSeq" id="WP_153660960.1">
    <property type="nucleotide sequence ID" value="NZ_JAAIKR010000001.1"/>
</dbReference>
<organism evidence="7 8">
    <name type="scientific">Shewanella intestini</name>
    <dbReference type="NCBI Taxonomy" id="2017544"/>
    <lineage>
        <taxon>Bacteria</taxon>
        <taxon>Pseudomonadati</taxon>
        <taxon>Pseudomonadota</taxon>
        <taxon>Gammaproteobacteria</taxon>
        <taxon>Alteromonadales</taxon>
        <taxon>Shewanellaceae</taxon>
        <taxon>Shewanella</taxon>
    </lineage>
</organism>
<dbReference type="Gene3D" id="1.20.120.10">
    <property type="entry name" value="Cytochrome c/b562"/>
    <property type="match status" value="1"/>
</dbReference>
<feature type="signal peptide" evidence="6">
    <location>
        <begin position="1"/>
        <end position="19"/>
    </location>
</feature>
<evidence type="ECO:0000256" key="5">
    <source>
        <dbReference type="ARBA" id="ARBA00023004"/>
    </source>
</evidence>
<evidence type="ECO:0000256" key="3">
    <source>
        <dbReference type="ARBA" id="ARBA00022723"/>
    </source>
</evidence>
<evidence type="ECO:0000313" key="8">
    <source>
        <dbReference type="Proteomes" id="UP000811844"/>
    </source>
</evidence>